<protein>
    <submittedName>
        <fullName evidence="3">DUF3099 domain-containing protein</fullName>
    </submittedName>
</protein>
<name>A0A9X2HAH3_9MICC</name>
<feature type="transmembrane region" description="Helical" evidence="2">
    <location>
        <begin position="59"/>
        <end position="76"/>
    </location>
</feature>
<proteinExistence type="predicted"/>
<dbReference type="AlphaFoldDB" id="A0A9X2HAH3"/>
<feature type="transmembrane region" description="Helical" evidence="2">
    <location>
        <begin position="36"/>
        <end position="53"/>
    </location>
</feature>
<keyword evidence="2" id="KW-0472">Membrane</keyword>
<keyword evidence="2" id="KW-0812">Transmembrane</keyword>
<evidence type="ECO:0000256" key="1">
    <source>
        <dbReference type="SAM" id="MobiDB-lite"/>
    </source>
</evidence>
<dbReference type="Pfam" id="PF11298">
    <property type="entry name" value="DUF3099"/>
    <property type="match status" value="1"/>
</dbReference>
<comment type="caution">
    <text evidence="3">The sequence shown here is derived from an EMBL/GenBank/DDBJ whole genome shotgun (WGS) entry which is preliminary data.</text>
</comment>
<sequence length="178" mass="18917">MARSRHNGPEEPEEVHSITTAHGAHSTDVDARMKRYAIQMGLRIVCLIVAVLVDGWLRWVAVAGVAILPWVAVVLANGSDRAEVRGASYLPEETPPQLGPGPATSSGDPLDPDDVAAGEDPTGDSAPHEARAEAPRPRSPYADDDVIEGEFRSGHLHDRDDPADGDDPDGDPPGNRRG</sequence>
<keyword evidence="4" id="KW-1185">Reference proteome</keyword>
<reference evidence="3" key="1">
    <citation type="submission" date="2022-06" db="EMBL/GenBank/DDBJ databases">
        <title>Rothia sp. isolated from sandalwood seedling.</title>
        <authorList>
            <person name="Tuikhar N."/>
            <person name="Kirdat K."/>
            <person name="Thorat V."/>
            <person name="Swetha P."/>
            <person name="Padma S."/>
            <person name="Sundararaj R."/>
            <person name="Yadav A."/>
        </authorList>
    </citation>
    <scope>NUCLEOTIDE SEQUENCE</scope>
    <source>
        <strain evidence="3">AR01</strain>
    </source>
</reference>
<gene>
    <name evidence="3" type="ORF">NBM05_00325</name>
</gene>
<evidence type="ECO:0000313" key="3">
    <source>
        <dbReference type="EMBL" id="MCP3424520.1"/>
    </source>
</evidence>
<evidence type="ECO:0000313" key="4">
    <source>
        <dbReference type="Proteomes" id="UP001139502"/>
    </source>
</evidence>
<evidence type="ECO:0000256" key="2">
    <source>
        <dbReference type="SAM" id="Phobius"/>
    </source>
</evidence>
<feature type="region of interest" description="Disordered" evidence="1">
    <location>
        <begin position="86"/>
        <end position="178"/>
    </location>
</feature>
<accession>A0A9X2HAH3</accession>
<dbReference type="EMBL" id="JANAFB010000001">
    <property type="protein sequence ID" value="MCP3424520.1"/>
    <property type="molecule type" value="Genomic_DNA"/>
</dbReference>
<keyword evidence="2" id="KW-1133">Transmembrane helix</keyword>
<dbReference type="RefSeq" id="WP_254164137.1">
    <property type="nucleotide sequence ID" value="NZ_JANAFB010000001.1"/>
</dbReference>
<dbReference type="InterPro" id="IPR021449">
    <property type="entry name" value="DUF3099"/>
</dbReference>
<organism evidence="3 4">
    <name type="scientific">Rothia santali</name>
    <dbReference type="NCBI Taxonomy" id="2949643"/>
    <lineage>
        <taxon>Bacteria</taxon>
        <taxon>Bacillati</taxon>
        <taxon>Actinomycetota</taxon>
        <taxon>Actinomycetes</taxon>
        <taxon>Micrococcales</taxon>
        <taxon>Micrococcaceae</taxon>
        <taxon>Rothia</taxon>
    </lineage>
</organism>
<feature type="compositionally biased region" description="Basic and acidic residues" evidence="1">
    <location>
        <begin position="126"/>
        <end position="136"/>
    </location>
</feature>
<feature type="compositionally biased region" description="Basic and acidic residues" evidence="1">
    <location>
        <begin position="149"/>
        <end position="162"/>
    </location>
</feature>
<feature type="region of interest" description="Disordered" evidence="1">
    <location>
        <begin position="1"/>
        <end position="26"/>
    </location>
</feature>
<dbReference type="Proteomes" id="UP001139502">
    <property type="component" value="Unassembled WGS sequence"/>
</dbReference>